<dbReference type="InterPro" id="IPR029047">
    <property type="entry name" value="HSP70_peptide-bd_sf"/>
</dbReference>
<dbReference type="Gene3D" id="3.90.640.10">
    <property type="entry name" value="Actin, Chain A, domain 4"/>
    <property type="match status" value="1"/>
</dbReference>
<dbReference type="FunFam" id="3.90.640.10:FF:000003">
    <property type="entry name" value="Molecular chaperone DnaK"/>
    <property type="match status" value="1"/>
</dbReference>
<dbReference type="SUPFAM" id="SSF53067">
    <property type="entry name" value="Actin-like ATPase domain"/>
    <property type="match status" value="2"/>
</dbReference>
<dbReference type="FunFam" id="3.30.420.40:FF:000071">
    <property type="entry name" value="Molecular chaperone DnaK"/>
    <property type="match status" value="1"/>
</dbReference>
<dbReference type="InterPro" id="IPR043129">
    <property type="entry name" value="ATPase_NBD"/>
</dbReference>
<keyword evidence="3 5" id="KW-0067">ATP-binding</keyword>
<feature type="region of interest" description="Disordered" evidence="6">
    <location>
        <begin position="506"/>
        <end position="525"/>
    </location>
</feature>
<dbReference type="PANTHER" id="PTHR19375">
    <property type="entry name" value="HEAT SHOCK PROTEIN 70KDA"/>
    <property type="match status" value="1"/>
</dbReference>
<dbReference type="Proteomes" id="UP000276588">
    <property type="component" value="Unassembled WGS sequence"/>
</dbReference>
<evidence type="ECO:0000256" key="3">
    <source>
        <dbReference type="ARBA" id="ARBA00022840"/>
    </source>
</evidence>
<dbReference type="InterPro" id="IPR013126">
    <property type="entry name" value="Hsp_70_fam"/>
</dbReference>
<evidence type="ECO:0000256" key="2">
    <source>
        <dbReference type="ARBA" id="ARBA00022741"/>
    </source>
</evidence>
<organism evidence="7 8">
    <name type="scientific">Halonotius aquaticus</name>
    <dbReference type="NCBI Taxonomy" id="2216978"/>
    <lineage>
        <taxon>Archaea</taxon>
        <taxon>Methanobacteriati</taxon>
        <taxon>Methanobacteriota</taxon>
        <taxon>Stenosarchaea group</taxon>
        <taxon>Halobacteria</taxon>
        <taxon>Halobacteriales</taxon>
        <taxon>Haloferacaceae</taxon>
        <taxon>Halonotius</taxon>
    </lineage>
</organism>
<dbReference type="AlphaFoldDB" id="A0A3A6PRU8"/>
<protein>
    <submittedName>
        <fullName evidence="7">Molecular chaperone DnaK</fullName>
    </submittedName>
</protein>
<dbReference type="InterPro" id="IPR018181">
    <property type="entry name" value="Heat_shock_70_CS"/>
</dbReference>
<evidence type="ECO:0000313" key="8">
    <source>
        <dbReference type="Proteomes" id="UP000276588"/>
    </source>
</evidence>
<proteinExistence type="inferred from homology"/>
<dbReference type="Pfam" id="PF00012">
    <property type="entry name" value="HSP70"/>
    <property type="match status" value="2"/>
</dbReference>
<name>A0A3A6PRU8_9EURY</name>
<evidence type="ECO:0000256" key="6">
    <source>
        <dbReference type="SAM" id="MobiDB-lite"/>
    </source>
</evidence>
<comment type="caution">
    <text evidence="7">The sequence shown here is derived from an EMBL/GenBank/DDBJ whole genome shotgun (WGS) entry which is preliminary data.</text>
</comment>
<dbReference type="Gene3D" id="2.60.34.10">
    <property type="entry name" value="Substrate Binding Domain Of DNAk, Chain A, domain 1"/>
    <property type="match status" value="1"/>
</dbReference>
<keyword evidence="2 5" id="KW-0547">Nucleotide-binding</keyword>
<evidence type="ECO:0000256" key="5">
    <source>
        <dbReference type="RuleBase" id="RU003322"/>
    </source>
</evidence>
<evidence type="ECO:0000313" key="7">
    <source>
        <dbReference type="EMBL" id="RJX42190.1"/>
    </source>
</evidence>
<dbReference type="SUPFAM" id="SSF100920">
    <property type="entry name" value="Heat shock protein 70kD (HSP70), peptide-binding domain"/>
    <property type="match status" value="1"/>
</dbReference>
<dbReference type="GO" id="GO:0140662">
    <property type="term" value="F:ATP-dependent protein folding chaperone"/>
    <property type="evidence" value="ECO:0007669"/>
    <property type="project" value="InterPro"/>
</dbReference>
<dbReference type="PROSITE" id="PS00297">
    <property type="entry name" value="HSP70_1"/>
    <property type="match status" value="1"/>
</dbReference>
<dbReference type="CDD" id="cd24029">
    <property type="entry name" value="ASKHA_NBD_HSP70_DnaK_HscA_HscC"/>
    <property type="match status" value="1"/>
</dbReference>
<evidence type="ECO:0000256" key="4">
    <source>
        <dbReference type="ARBA" id="ARBA00023186"/>
    </source>
</evidence>
<sequence>MCGEPDAVSMGSGYTVGIDLGTTRSAVAYVAGGDPEVITTGNSGESVIPSVVQFTEDGEVNVGQTAANLAVQHPERTVTEIKREMGSEEPISVAGEEYLPEQISSLILEHVIDEAEGSIGRDVDSAVITVPAYFDDPKRTATETAGEIAGLDVERLLPEPSAACLAYGLHESKLGSGEAELAFVYDLGGGTFDATLVEIDYEINSVETLHTAGDNELGGSDWTERIVDWMIEQIHADTGVDIADNPEQLARIRQEAKSAKHRLSDLPSTDVSVPFVVPEQSYTFAETLSREQFEELTADLAAATTEPLDDLFSRADYAPDDVDKVLLVGGSVRMPHIQELVGDYFGQEASNEINPEEAVALGAAIQAEIIDDSGADASAMLPGETDDIVLIDVVPQSLGVRLSDGSIDHIIEQDEQIPTSTRKESYGTVEEGQTSVQIRVYQGEGDTAAENTKIGTAVLRDIPPRPPGEPSLAVEFRITTDGQLEVTGEDLKTGKQVETAIESALRHSPEEIDDLGEELPALREP</sequence>
<dbReference type="Gene3D" id="3.30.420.40">
    <property type="match status" value="2"/>
</dbReference>
<reference evidence="7 8" key="1">
    <citation type="submission" date="2018-06" db="EMBL/GenBank/DDBJ databases">
        <title>Halonotius sp. F13-13 a new haloarchaeeon isolated from a solar saltern from Isla Cristina, Huelva, Spain.</title>
        <authorList>
            <person name="Duran-Viseras A."/>
            <person name="Sanchez-Porro C."/>
            <person name="Ventosa A."/>
        </authorList>
    </citation>
    <scope>NUCLEOTIDE SEQUENCE [LARGE SCALE GENOMIC DNA]</scope>
    <source>
        <strain evidence="7 8">F13-13</strain>
    </source>
</reference>
<accession>A0A3A6PRU8</accession>
<dbReference type="PRINTS" id="PR00301">
    <property type="entry name" value="HEATSHOCK70"/>
</dbReference>
<dbReference type="PROSITE" id="PS00329">
    <property type="entry name" value="HSP70_2"/>
    <property type="match status" value="1"/>
</dbReference>
<keyword evidence="8" id="KW-1185">Reference proteome</keyword>
<dbReference type="EMBL" id="QKNY01000018">
    <property type="protein sequence ID" value="RJX42190.1"/>
    <property type="molecule type" value="Genomic_DNA"/>
</dbReference>
<keyword evidence="4" id="KW-0143">Chaperone</keyword>
<comment type="similarity">
    <text evidence="1 5">Belongs to the heat shock protein 70 family.</text>
</comment>
<dbReference type="GO" id="GO:0005524">
    <property type="term" value="F:ATP binding"/>
    <property type="evidence" value="ECO:0007669"/>
    <property type="project" value="UniProtKB-KW"/>
</dbReference>
<evidence type="ECO:0000256" key="1">
    <source>
        <dbReference type="ARBA" id="ARBA00007381"/>
    </source>
</evidence>
<gene>
    <name evidence="7" type="primary">dnaK</name>
    <name evidence="7" type="ORF">DM826_11120</name>
</gene>